<feature type="transmembrane region" description="Helical" evidence="2">
    <location>
        <begin position="197"/>
        <end position="218"/>
    </location>
</feature>
<proteinExistence type="predicted"/>
<evidence type="ECO:0000256" key="1">
    <source>
        <dbReference type="SAM" id="MobiDB-lite"/>
    </source>
</evidence>
<dbReference type="EMBL" id="LIAE01010351">
    <property type="protein sequence ID" value="PAV62678.1"/>
    <property type="molecule type" value="Genomic_DNA"/>
</dbReference>
<keyword evidence="2" id="KW-0812">Transmembrane</keyword>
<keyword evidence="4" id="KW-1185">Reference proteome</keyword>
<accession>A0A2A2JLV5</accession>
<dbReference type="AlphaFoldDB" id="A0A2A2JLV5"/>
<feature type="transmembrane region" description="Helical" evidence="2">
    <location>
        <begin position="45"/>
        <end position="65"/>
    </location>
</feature>
<keyword evidence="2" id="KW-0472">Membrane</keyword>
<feature type="region of interest" description="Disordered" evidence="1">
    <location>
        <begin position="334"/>
        <end position="354"/>
    </location>
</feature>
<reference evidence="3 4" key="1">
    <citation type="journal article" date="2017" name="Curr. Biol.">
        <title>Genome architecture and evolution of a unichromosomal asexual nematode.</title>
        <authorList>
            <person name="Fradin H."/>
            <person name="Zegar C."/>
            <person name="Gutwein M."/>
            <person name="Lucas J."/>
            <person name="Kovtun M."/>
            <person name="Corcoran D."/>
            <person name="Baugh L.R."/>
            <person name="Kiontke K."/>
            <person name="Gunsalus K."/>
            <person name="Fitch D.H."/>
            <person name="Piano F."/>
        </authorList>
    </citation>
    <scope>NUCLEOTIDE SEQUENCE [LARGE SCALE GENOMIC DNA]</scope>
    <source>
        <strain evidence="3">PF1309</strain>
    </source>
</reference>
<organism evidence="3 4">
    <name type="scientific">Diploscapter pachys</name>
    <dbReference type="NCBI Taxonomy" id="2018661"/>
    <lineage>
        <taxon>Eukaryota</taxon>
        <taxon>Metazoa</taxon>
        <taxon>Ecdysozoa</taxon>
        <taxon>Nematoda</taxon>
        <taxon>Chromadorea</taxon>
        <taxon>Rhabditida</taxon>
        <taxon>Rhabditina</taxon>
        <taxon>Rhabditomorpha</taxon>
        <taxon>Rhabditoidea</taxon>
        <taxon>Rhabditidae</taxon>
        <taxon>Diploscapter</taxon>
    </lineage>
</organism>
<dbReference type="Proteomes" id="UP000218231">
    <property type="component" value="Unassembled WGS sequence"/>
</dbReference>
<evidence type="ECO:0000313" key="3">
    <source>
        <dbReference type="EMBL" id="PAV62678.1"/>
    </source>
</evidence>
<sequence length="354" mass="40907">MKLLQRKHRGIRALLNEFMKDISRVRVDEYDENALPLRIHRSMVYFFWALIIVTCLASTIKWLIYFYYTIDFDDLVVQNWLVNDYVGIVANSLQIVLFASVYLWSRTVSDSRLDAHHKAHARGDVSILFGCSFVLLVKLILQSTETVYQHKDGFIAMSDAIISIYNIAAMQAAQWIQYFIIRRILALSDRDCRATKSFLPVFGIAGFLISWIHFGVTFFETSLIKYQLTDETFRFSQTTLVCMIFTQTLFPADYLFAFTASGCYLELLQRYLQMGFFQLGEPRLAVAHHEAAHKHGATPHGHEHKDNSMFQGLTRFMRQAEIMYRKRNESMLGGENEIVPNGLPSNQPAKPKNL</sequence>
<evidence type="ECO:0000313" key="4">
    <source>
        <dbReference type="Proteomes" id="UP000218231"/>
    </source>
</evidence>
<feature type="transmembrane region" description="Helical" evidence="2">
    <location>
        <begin position="85"/>
        <end position="104"/>
    </location>
</feature>
<dbReference type="OrthoDB" id="430340at2759"/>
<name>A0A2A2JLV5_9BILA</name>
<evidence type="ECO:0000256" key="2">
    <source>
        <dbReference type="SAM" id="Phobius"/>
    </source>
</evidence>
<feature type="transmembrane region" description="Helical" evidence="2">
    <location>
        <begin position="238"/>
        <end position="265"/>
    </location>
</feature>
<comment type="caution">
    <text evidence="3">The sequence shown here is derived from an EMBL/GenBank/DDBJ whole genome shotgun (WGS) entry which is preliminary data.</text>
</comment>
<dbReference type="STRING" id="2018661.A0A2A2JLV5"/>
<protein>
    <submittedName>
        <fullName evidence="3">Uncharacterized protein</fullName>
    </submittedName>
</protein>
<keyword evidence="2" id="KW-1133">Transmembrane helix</keyword>
<feature type="transmembrane region" description="Helical" evidence="2">
    <location>
        <begin position="153"/>
        <end position="176"/>
    </location>
</feature>
<feature type="transmembrane region" description="Helical" evidence="2">
    <location>
        <begin position="125"/>
        <end position="141"/>
    </location>
</feature>
<gene>
    <name evidence="3" type="ORF">WR25_20409</name>
</gene>